<reference evidence="1" key="1">
    <citation type="submission" date="2018-09" db="EMBL/GenBank/DDBJ databases">
        <title>Genome sequencing and analysis.</title>
        <authorList>
            <person name="Huang Y.-T."/>
        </authorList>
    </citation>
    <scope>NUCLEOTIDE SEQUENCE</scope>
    <source>
        <strain evidence="1">HIDE</strain>
    </source>
</reference>
<evidence type="ECO:0000313" key="1">
    <source>
        <dbReference type="EMBL" id="QQO84133.1"/>
    </source>
</evidence>
<dbReference type="InterPro" id="IPR056974">
    <property type="entry name" value="Tail_Gp41-like"/>
</dbReference>
<dbReference type="Pfam" id="PF23746">
    <property type="entry name" value="Gp41_Mu"/>
    <property type="match status" value="1"/>
</dbReference>
<accession>A0A7T8ECZ7</accession>
<sequence length="117" mass="13188">MAIMTFELEHGIESNGDNGKVIHKEVGLRELASGDYIDAQLASEKVVVQDGKAIAYTSDVLYGLELLVRQVEYIGRIQGPINIKTLRKLHQDDFNLLQHKASELDQLITEELKKRGR</sequence>
<proteinExistence type="predicted"/>
<evidence type="ECO:0008006" key="2">
    <source>
        <dbReference type="Google" id="ProtNLM"/>
    </source>
</evidence>
<dbReference type="RefSeq" id="WP_397608967.1">
    <property type="nucleotide sequence ID" value="NZ_CP032664.1"/>
</dbReference>
<dbReference type="AlphaFoldDB" id="A0A7T8ECZ7"/>
<dbReference type="EMBL" id="CP032664">
    <property type="protein sequence ID" value="QQO84133.1"/>
    <property type="molecule type" value="Genomic_DNA"/>
</dbReference>
<organism evidence="1">
    <name type="scientific">Shewanella algae</name>
    <dbReference type="NCBI Taxonomy" id="38313"/>
    <lineage>
        <taxon>Bacteria</taxon>
        <taxon>Pseudomonadati</taxon>
        <taxon>Pseudomonadota</taxon>
        <taxon>Gammaproteobacteria</taxon>
        <taxon>Alteromonadales</taxon>
        <taxon>Shewanellaceae</taxon>
        <taxon>Shewanella</taxon>
    </lineage>
</organism>
<gene>
    <name evidence="1" type="ORF">D7032_13290</name>
</gene>
<protein>
    <recommendedName>
        <fullName evidence="2">Mu-like prophage FluMu protein gp41</fullName>
    </recommendedName>
</protein>
<name>A0A7T8ECZ7_9GAMM</name>